<dbReference type="KEGG" id="rli:RLO149_c030790"/>
<organism evidence="2 3">
    <name type="scientific">Roseobacter litoralis (strain ATCC 49566 / DSM 6996 / JCM 21268 / NBRC 15278 / OCh 149)</name>
    <dbReference type="NCBI Taxonomy" id="391595"/>
    <lineage>
        <taxon>Bacteria</taxon>
        <taxon>Pseudomonadati</taxon>
        <taxon>Pseudomonadota</taxon>
        <taxon>Alphaproteobacteria</taxon>
        <taxon>Rhodobacterales</taxon>
        <taxon>Roseobacteraceae</taxon>
        <taxon>Roseobacter</taxon>
    </lineage>
</organism>
<dbReference type="AlphaFoldDB" id="F7ZIX5"/>
<gene>
    <name evidence="2" type="ordered locus">RLO149_c030790</name>
</gene>
<keyword evidence="3" id="KW-1185">Reference proteome</keyword>
<dbReference type="EMBL" id="CP002623">
    <property type="protein sequence ID" value="AEI95035.1"/>
    <property type="molecule type" value="Genomic_DNA"/>
</dbReference>
<feature type="chain" id="PRO_5003366797" description="Lipoprotein" evidence="1">
    <location>
        <begin position="23"/>
        <end position="116"/>
    </location>
</feature>
<evidence type="ECO:0000313" key="2">
    <source>
        <dbReference type="EMBL" id="AEI95035.1"/>
    </source>
</evidence>
<protein>
    <recommendedName>
        <fullName evidence="4">Lipoprotein</fullName>
    </recommendedName>
</protein>
<keyword evidence="1" id="KW-0732">Signal</keyword>
<evidence type="ECO:0008006" key="4">
    <source>
        <dbReference type="Google" id="ProtNLM"/>
    </source>
</evidence>
<dbReference type="eggNOG" id="ENOG5032SYC">
    <property type="taxonomic scope" value="Bacteria"/>
</dbReference>
<name>F7ZIX5_ROSLO</name>
<evidence type="ECO:0000256" key="1">
    <source>
        <dbReference type="SAM" id="SignalP"/>
    </source>
</evidence>
<accession>F7ZIX5</accession>
<dbReference type="RefSeq" id="WP_013962945.1">
    <property type="nucleotide sequence ID" value="NC_015730.1"/>
</dbReference>
<evidence type="ECO:0000313" key="3">
    <source>
        <dbReference type="Proteomes" id="UP000001353"/>
    </source>
</evidence>
<reference evidence="2 3" key="1">
    <citation type="journal article" date="2011" name="BMC Genomics">
        <title>Comparative genome analysis and genome-guided physiological analysis of Roseobacter litoralis.</title>
        <authorList>
            <person name="Kalhoefer D."/>
            <person name="Thole S."/>
            <person name="Voget S."/>
            <person name="Lehmann R."/>
            <person name="Liesegang H."/>
            <person name="Wollher A."/>
            <person name="Daniel R."/>
            <person name="Simon M."/>
            <person name="Brinkhoff T."/>
        </authorList>
    </citation>
    <scope>NUCLEOTIDE SEQUENCE [LARGE SCALE GENOMIC DNA]</scope>
    <source>
        <strain evidence="3">ATCC 49566 / DSM 6996 / JCM 21268 / NBRC 15278 / OCh 149</strain>
    </source>
</reference>
<proteinExistence type="predicted"/>
<sequence>MQKLSLVAAVLCLGACSGIQQATDKAGRDAAKTVLPEALAVYFPQVPKQLFEPFTDCVVDNANASEVQALAADAVVGVDQGTADTVRAVLARPETQSCLSARATTMDLPIPGLSNT</sequence>
<dbReference type="HOGENOM" id="CLU_157980_0_0_5"/>
<feature type="signal peptide" evidence="1">
    <location>
        <begin position="1"/>
        <end position="22"/>
    </location>
</feature>
<dbReference type="Proteomes" id="UP000001353">
    <property type="component" value="Chromosome"/>
</dbReference>
<dbReference type="STRING" id="391595.RLO149_c030790"/>